<accession>A0A9P5N143</accession>
<organism evidence="8 9">
    <name type="scientific">Russula ochroleuca</name>
    <dbReference type="NCBI Taxonomy" id="152965"/>
    <lineage>
        <taxon>Eukaryota</taxon>
        <taxon>Fungi</taxon>
        <taxon>Dikarya</taxon>
        <taxon>Basidiomycota</taxon>
        <taxon>Agaricomycotina</taxon>
        <taxon>Agaricomycetes</taxon>
        <taxon>Russulales</taxon>
        <taxon>Russulaceae</taxon>
        <taxon>Russula</taxon>
    </lineage>
</organism>
<dbReference type="GO" id="GO:0005506">
    <property type="term" value="F:iron ion binding"/>
    <property type="evidence" value="ECO:0007669"/>
    <property type="project" value="InterPro"/>
</dbReference>
<dbReference type="CDD" id="cd11041">
    <property type="entry name" value="CYP503A1-like"/>
    <property type="match status" value="1"/>
</dbReference>
<proteinExistence type="inferred from homology"/>
<dbReference type="InterPro" id="IPR001128">
    <property type="entry name" value="Cyt_P450"/>
</dbReference>
<keyword evidence="9" id="KW-1185">Reference proteome</keyword>
<evidence type="ECO:0000256" key="3">
    <source>
        <dbReference type="ARBA" id="ARBA00022723"/>
    </source>
</evidence>
<evidence type="ECO:0000256" key="5">
    <source>
        <dbReference type="ARBA" id="ARBA00023004"/>
    </source>
</evidence>
<protein>
    <submittedName>
        <fullName evidence="8">Cytochrome P450</fullName>
    </submittedName>
</protein>
<evidence type="ECO:0000256" key="7">
    <source>
        <dbReference type="SAM" id="Phobius"/>
    </source>
</evidence>
<dbReference type="Proteomes" id="UP000759537">
    <property type="component" value="Unassembled WGS sequence"/>
</dbReference>
<dbReference type="PRINTS" id="PR00385">
    <property type="entry name" value="P450"/>
</dbReference>
<dbReference type="SUPFAM" id="SSF48264">
    <property type="entry name" value="Cytochrome P450"/>
    <property type="match status" value="1"/>
</dbReference>
<keyword evidence="5 6" id="KW-0408">Iron</keyword>
<dbReference type="GO" id="GO:0020037">
    <property type="term" value="F:heme binding"/>
    <property type="evidence" value="ECO:0007669"/>
    <property type="project" value="InterPro"/>
</dbReference>
<name>A0A9P5N143_9AGAM</name>
<dbReference type="Pfam" id="PF00067">
    <property type="entry name" value="p450"/>
    <property type="match status" value="1"/>
</dbReference>
<dbReference type="PANTHER" id="PTHR46206">
    <property type="entry name" value="CYTOCHROME P450"/>
    <property type="match status" value="1"/>
</dbReference>
<evidence type="ECO:0000313" key="9">
    <source>
        <dbReference type="Proteomes" id="UP000759537"/>
    </source>
</evidence>
<reference evidence="8" key="2">
    <citation type="journal article" date="2020" name="Nat. Commun.">
        <title>Large-scale genome sequencing of mycorrhizal fungi provides insights into the early evolution of symbiotic traits.</title>
        <authorList>
            <person name="Miyauchi S."/>
            <person name="Kiss E."/>
            <person name="Kuo A."/>
            <person name="Drula E."/>
            <person name="Kohler A."/>
            <person name="Sanchez-Garcia M."/>
            <person name="Morin E."/>
            <person name="Andreopoulos B."/>
            <person name="Barry K.W."/>
            <person name="Bonito G."/>
            <person name="Buee M."/>
            <person name="Carver A."/>
            <person name="Chen C."/>
            <person name="Cichocki N."/>
            <person name="Clum A."/>
            <person name="Culley D."/>
            <person name="Crous P.W."/>
            <person name="Fauchery L."/>
            <person name="Girlanda M."/>
            <person name="Hayes R.D."/>
            <person name="Keri Z."/>
            <person name="LaButti K."/>
            <person name="Lipzen A."/>
            <person name="Lombard V."/>
            <person name="Magnuson J."/>
            <person name="Maillard F."/>
            <person name="Murat C."/>
            <person name="Nolan M."/>
            <person name="Ohm R.A."/>
            <person name="Pangilinan J."/>
            <person name="Pereira M.F."/>
            <person name="Perotto S."/>
            <person name="Peter M."/>
            <person name="Pfister S."/>
            <person name="Riley R."/>
            <person name="Sitrit Y."/>
            <person name="Stielow J.B."/>
            <person name="Szollosi G."/>
            <person name="Zifcakova L."/>
            <person name="Stursova M."/>
            <person name="Spatafora J.W."/>
            <person name="Tedersoo L."/>
            <person name="Vaario L.M."/>
            <person name="Yamada A."/>
            <person name="Yan M."/>
            <person name="Wang P."/>
            <person name="Xu J."/>
            <person name="Bruns T."/>
            <person name="Baldrian P."/>
            <person name="Vilgalys R."/>
            <person name="Dunand C."/>
            <person name="Henrissat B."/>
            <person name="Grigoriev I.V."/>
            <person name="Hibbett D."/>
            <person name="Nagy L.G."/>
            <person name="Martin F.M."/>
        </authorList>
    </citation>
    <scope>NUCLEOTIDE SEQUENCE</scope>
    <source>
        <strain evidence="8">Prilba</strain>
    </source>
</reference>
<sequence>MADESPLNDWVSFLAGILVLVTLLIGWYRKRDPLLDAIPTVGFSNPILSYFSAVRFLFDGVGMLKEGYESAGPGLFKVATFSKWMVLPTNSELVEDIRKASDDVLSHGAPTEEFLQTEYTIDFLEKHDSYHSDVIRSKLIRNIPFQDIHDELLLALNDSIPTVGEEWVKVPIVRTMQHVICRISNRVFVGPTLCRNRDYQDLNLNFAINVLKFAAILRMLPEYLKPAVMRIISNLPSQFQQEMEFLRPMFEERLAKMKDLGEGEWGDRPDDILLWLMSEAKGAEKSLDGLARRMLAVNFAAIHTTSLTFTQALYRLLANPEYIEPLRQDVEAAVAEEGWTKAGLDKMYKIDSFLRETQRLEGLGLVVLVRLAMRPFTFSNGITVPAGTVVAAPLSAIHTDAEIYPNPDEFDGFRFAKLRERDGDGMTNRHQTGTTSITHMPFGHGRLACPGRFFATLEMKALLAHIVITYDLKLEEGKKVPRPFCIGASRILGNADVLFRKRQK</sequence>
<evidence type="ECO:0000256" key="1">
    <source>
        <dbReference type="ARBA" id="ARBA00001971"/>
    </source>
</evidence>
<keyword evidence="4" id="KW-0560">Oxidoreductase</keyword>
<reference evidence="8" key="1">
    <citation type="submission" date="2019-10" db="EMBL/GenBank/DDBJ databases">
        <authorList>
            <consortium name="DOE Joint Genome Institute"/>
            <person name="Kuo A."/>
            <person name="Miyauchi S."/>
            <person name="Kiss E."/>
            <person name="Drula E."/>
            <person name="Kohler A."/>
            <person name="Sanchez-Garcia M."/>
            <person name="Andreopoulos B."/>
            <person name="Barry K.W."/>
            <person name="Bonito G."/>
            <person name="Buee M."/>
            <person name="Carver A."/>
            <person name="Chen C."/>
            <person name="Cichocki N."/>
            <person name="Clum A."/>
            <person name="Culley D."/>
            <person name="Crous P.W."/>
            <person name="Fauchery L."/>
            <person name="Girlanda M."/>
            <person name="Hayes R."/>
            <person name="Keri Z."/>
            <person name="LaButti K."/>
            <person name="Lipzen A."/>
            <person name="Lombard V."/>
            <person name="Magnuson J."/>
            <person name="Maillard F."/>
            <person name="Morin E."/>
            <person name="Murat C."/>
            <person name="Nolan M."/>
            <person name="Ohm R."/>
            <person name="Pangilinan J."/>
            <person name="Pereira M."/>
            <person name="Perotto S."/>
            <person name="Peter M."/>
            <person name="Riley R."/>
            <person name="Sitrit Y."/>
            <person name="Stielow B."/>
            <person name="Szollosi G."/>
            <person name="Zifcakova L."/>
            <person name="Stursova M."/>
            <person name="Spatafora J.W."/>
            <person name="Tedersoo L."/>
            <person name="Vaario L.-M."/>
            <person name="Yamada A."/>
            <person name="Yan M."/>
            <person name="Wang P."/>
            <person name="Xu J."/>
            <person name="Bruns T."/>
            <person name="Baldrian P."/>
            <person name="Vilgalys R."/>
            <person name="Henrissat B."/>
            <person name="Grigoriev I.V."/>
            <person name="Hibbett D."/>
            <person name="Nagy L.G."/>
            <person name="Martin F.M."/>
        </authorList>
    </citation>
    <scope>NUCLEOTIDE SEQUENCE</scope>
    <source>
        <strain evidence="8">Prilba</strain>
    </source>
</reference>
<comment type="similarity">
    <text evidence="2">Belongs to the cytochrome P450 family.</text>
</comment>
<dbReference type="GO" id="GO:0004497">
    <property type="term" value="F:monooxygenase activity"/>
    <property type="evidence" value="ECO:0007669"/>
    <property type="project" value="InterPro"/>
</dbReference>
<evidence type="ECO:0000256" key="4">
    <source>
        <dbReference type="ARBA" id="ARBA00023002"/>
    </source>
</evidence>
<evidence type="ECO:0000256" key="6">
    <source>
        <dbReference type="PIRSR" id="PIRSR602403-1"/>
    </source>
</evidence>
<feature type="binding site" description="axial binding residue" evidence="6">
    <location>
        <position position="449"/>
    </location>
    <ligand>
        <name>heme</name>
        <dbReference type="ChEBI" id="CHEBI:30413"/>
    </ligand>
    <ligandPart>
        <name>Fe</name>
        <dbReference type="ChEBI" id="CHEBI:18248"/>
    </ligandPart>
</feature>
<feature type="transmembrane region" description="Helical" evidence="7">
    <location>
        <begin position="12"/>
        <end position="28"/>
    </location>
</feature>
<keyword evidence="3 6" id="KW-0479">Metal-binding</keyword>
<dbReference type="OrthoDB" id="1844152at2759"/>
<dbReference type="InterPro" id="IPR036396">
    <property type="entry name" value="Cyt_P450_sf"/>
</dbReference>
<evidence type="ECO:0000313" key="8">
    <source>
        <dbReference type="EMBL" id="KAF8483686.1"/>
    </source>
</evidence>
<evidence type="ECO:0000256" key="2">
    <source>
        <dbReference type="ARBA" id="ARBA00010617"/>
    </source>
</evidence>
<gene>
    <name evidence="8" type="ORF">DFH94DRAFT_723508</name>
</gene>
<comment type="cofactor">
    <cofactor evidence="1 6">
        <name>heme</name>
        <dbReference type="ChEBI" id="CHEBI:30413"/>
    </cofactor>
</comment>
<dbReference type="InterPro" id="IPR002403">
    <property type="entry name" value="Cyt_P450_E_grp-IV"/>
</dbReference>
<keyword evidence="7" id="KW-0812">Transmembrane</keyword>
<dbReference type="GO" id="GO:0016705">
    <property type="term" value="F:oxidoreductase activity, acting on paired donors, with incorporation or reduction of molecular oxygen"/>
    <property type="evidence" value="ECO:0007669"/>
    <property type="project" value="InterPro"/>
</dbReference>
<keyword evidence="6" id="KW-0349">Heme</keyword>
<keyword evidence="7" id="KW-1133">Transmembrane helix</keyword>
<keyword evidence="7" id="KW-0472">Membrane</keyword>
<dbReference type="Gene3D" id="1.10.630.10">
    <property type="entry name" value="Cytochrome P450"/>
    <property type="match status" value="1"/>
</dbReference>
<comment type="caution">
    <text evidence="8">The sequence shown here is derived from an EMBL/GenBank/DDBJ whole genome shotgun (WGS) entry which is preliminary data.</text>
</comment>
<dbReference type="EMBL" id="WHVB01000004">
    <property type="protein sequence ID" value="KAF8483686.1"/>
    <property type="molecule type" value="Genomic_DNA"/>
</dbReference>
<dbReference type="PRINTS" id="PR00465">
    <property type="entry name" value="EP450IV"/>
</dbReference>
<dbReference type="AlphaFoldDB" id="A0A9P5N143"/>